<gene>
    <name evidence="3" type="ORF">CHS0354_030738</name>
</gene>
<evidence type="ECO:0000256" key="1">
    <source>
        <dbReference type="SAM" id="MobiDB-lite"/>
    </source>
</evidence>
<dbReference type="Proteomes" id="UP001195483">
    <property type="component" value="Unassembled WGS sequence"/>
</dbReference>
<protein>
    <recommendedName>
        <fullName evidence="2">HEPN domain-containing protein</fullName>
    </recommendedName>
</protein>
<accession>A0AAE0SLZ9</accession>
<feature type="compositionally biased region" description="Acidic residues" evidence="1">
    <location>
        <begin position="457"/>
        <end position="469"/>
    </location>
</feature>
<dbReference type="PANTHER" id="PTHR46919">
    <property type="entry name" value="ZINC FINGER, C3HC4 TYPE (RING FINGER) FAMILY PROTEIN"/>
    <property type="match status" value="1"/>
</dbReference>
<evidence type="ECO:0000259" key="2">
    <source>
        <dbReference type="PROSITE" id="PS50910"/>
    </source>
</evidence>
<sequence>MNELLPDERSKVQNAVRGLLSCLSANNRADQIIKVDTLYLPNEKWSLVNAKDLIVSDHILYRKKIEACQNLMFFCGFRQIQIEVENEKEMLFRFPDQWRPDFLSKIVTKRLDLDYSNLSIVYSEKSQQLQRFFSSEKVLIGLMRLLQNESLTLEERIVRSNLANTTVHHVQAISTCLFFRDQKVNSTRENNVYWIEINRKKNEIKLFFTVHLCTEQQLYEKLQSPISKILNMCTNKLLHDKFEYLMTIARCVTSPEKIATYLDEGEICSYETVDRYSFQTMDSIPQLGAYVPEKFHAMLDNSFIMFDIGEIVAFEIEDKWENESPVFVFAKVLEKVVSNLSSSEIDLKYDIDLGSETKTVMATFLYRFIRREVDNRSVVLKTSPSKAESSKVLKEIKAMIRKTLKEAWTKDEKEKQQIIKRLCLKWHPDKNHGNETFCTKVFQYIQHLIHKFENGQFEDSESDDDDDDDASKGTGSDPSKGTGSDPSKGTRSFRTRSNYKPTWQRRYSQWNSFFDSMGMRARKHRHQYQSYSESDFSYSGFSSEPSPQPREAQRWQKQAVLDLVAAKEALKTAEALRLHNWVCYQCHQAAEKSLKAARFSINGNNVMQHSHDLVQIASGLNNTNLSELARQLQCLVGEHTRMRYPDRFCIPSIPADFFTSEHSAKACDLTKEILNLVDEMLK</sequence>
<dbReference type="Gene3D" id="1.20.120.330">
    <property type="entry name" value="Nucleotidyltransferases domain 2"/>
    <property type="match status" value="1"/>
</dbReference>
<dbReference type="PANTHER" id="PTHR46919:SF2">
    <property type="entry name" value="SACSIN"/>
    <property type="match status" value="1"/>
</dbReference>
<evidence type="ECO:0000313" key="3">
    <source>
        <dbReference type="EMBL" id="KAK3594191.1"/>
    </source>
</evidence>
<dbReference type="Pfam" id="PF05168">
    <property type="entry name" value="HEPN"/>
    <property type="match status" value="1"/>
</dbReference>
<keyword evidence="4" id="KW-1185">Reference proteome</keyword>
<reference evidence="3" key="2">
    <citation type="journal article" date="2021" name="Genome Biol. Evol.">
        <title>Developing a high-quality reference genome for a parasitic bivalve with doubly uniparental inheritance (Bivalvia: Unionida).</title>
        <authorList>
            <person name="Smith C.H."/>
        </authorList>
    </citation>
    <scope>NUCLEOTIDE SEQUENCE</scope>
    <source>
        <strain evidence="3">CHS0354</strain>
        <tissue evidence="3">Mantle</tissue>
    </source>
</reference>
<feature type="compositionally biased region" description="Polar residues" evidence="1">
    <location>
        <begin position="473"/>
        <end position="496"/>
    </location>
</feature>
<dbReference type="EMBL" id="JAEAOA010001830">
    <property type="protein sequence ID" value="KAK3594191.1"/>
    <property type="molecule type" value="Genomic_DNA"/>
</dbReference>
<dbReference type="SMART" id="SM00748">
    <property type="entry name" value="HEPN"/>
    <property type="match status" value="1"/>
</dbReference>
<comment type="caution">
    <text evidence="3">The sequence shown here is derived from an EMBL/GenBank/DDBJ whole genome shotgun (WGS) entry which is preliminary data.</text>
</comment>
<reference evidence="3" key="3">
    <citation type="submission" date="2023-05" db="EMBL/GenBank/DDBJ databases">
        <authorList>
            <person name="Smith C.H."/>
        </authorList>
    </citation>
    <scope>NUCLEOTIDE SEQUENCE</scope>
    <source>
        <strain evidence="3">CHS0354</strain>
        <tissue evidence="3">Mantle</tissue>
    </source>
</reference>
<dbReference type="InterPro" id="IPR007842">
    <property type="entry name" value="HEPN_dom"/>
</dbReference>
<feature type="region of interest" description="Disordered" evidence="1">
    <location>
        <begin position="457"/>
        <end position="496"/>
    </location>
</feature>
<dbReference type="PROSITE" id="PS50910">
    <property type="entry name" value="HEPN"/>
    <property type="match status" value="1"/>
</dbReference>
<organism evidence="3 4">
    <name type="scientific">Potamilus streckersoni</name>
    <dbReference type="NCBI Taxonomy" id="2493646"/>
    <lineage>
        <taxon>Eukaryota</taxon>
        <taxon>Metazoa</taxon>
        <taxon>Spiralia</taxon>
        <taxon>Lophotrochozoa</taxon>
        <taxon>Mollusca</taxon>
        <taxon>Bivalvia</taxon>
        <taxon>Autobranchia</taxon>
        <taxon>Heteroconchia</taxon>
        <taxon>Palaeoheterodonta</taxon>
        <taxon>Unionida</taxon>
        <taxon>Unionoidea</taxon>
        <taxon>Unionidae</taxon>
        <taxon>Ambleminae</taxon>
        <taxon>Lampsilini</taxon>
        <taxon>Potamilus</taxon>
    </lineage>
</organism>
<dbReference type="AlphaFoldDB" id="A0AAE0SLZ9"/>
<dbReference type="InterPro" id="IPR036869">
    <property type="entry name" value="J_dom_sf"/>
</dbReference>
<feature type="domain" description="HEPN" evidence="2">
    <location>
        <begin position="560"/>
        <end position="673"/>
    </location>
</feature>
<evidence type="ECO:0000313" key="4">
    <source>
        <dbReference type="Proteomes" id="UP001195483"/>
    </source>
</evidence>
<dbReference type="Gene3D" id="1.10.287.110">
    <property type="entry name" value="DnaJ domain"/>
    <property type="match status" value="1"/>
</dbReference>
<dbReference type="SUPFAM" id="SSF81593">
    <property type="entry name" value="Nucleotidyltransferase substrate binding subunit/domain"/>
    <property type="match status" value="1"/>
</dbReference>
<reference evidence="3" key="1">
    <citation type="journal article" date="2021" name="Genome Biol. Evol.">
        <title>A High-Quality Reference Genome for a Parasitic Bivalve with Doubly Uniparental Inheritance (Bivalvia: Unionida).</title>
        <authorList>
            <person name="Smith C.H."/>
        </authorList>
    </citation>
    <scope>NUCLEOTIDE SEQUENCE</scope>
    <source>
        <strain evidence="3">CHS0354</strain>
    </source>
</reference>
<proteinExistence type="predicted"/>
<name>A0AAE0SLZ9_9BIVA</name>
<dbReference type="SUPFAM" id="SSF46565">
    <property type="entry name" value="Chaperone J-domain"/>
    <property type="match status" value="1"/>
</dbReference>